<evidence type="ECO:0000256" key="1">
    <source>
        <dbReference type="SAM" id="SignalP"/>
    </source>
</evidence>
<comment type="caution">
    <text evidence="4">The sequence shown here is derived from an EMBL/GenBank/DDBJ whole genome shotgun (WGS) entry which is preliminary data.</text>
</comment>
<evidence type="ECO:0000313" key="5">
    <source>
        <dbReference type="Proteomes" id="UP000234767"/>
    </source>
</evidence>
<keyword evidence="1" id="KW-0732">Signal</keyword>
<dbReference type="GeneID" id="64350809"/>
<name>A0A2I1XBN0_NEISI</name>
<feature type="signal peptide" evidence="1">
    <location>
        <begin position="1"/>
        <end position="19"/>
    </location>
</feature>
<reference evidence="3" key="2">
    <citation type="submission" date="2020-04" db="EMBL/GenBank/DDBJ databases">
        <title>Deep metagenomics examines the oral microbiome during advanced dental caries in children, revealing novel taxa and co-occurrences with host molecules.</title>
        <authorList>
            <person name="Baker J.L."/>
            <person name="Morton J.T."/>
            <person name="Dinis M."/>
            <person name="Alvarez R."/>
            <person name="Tran N.C."/>
            <person name="Knight R."/>
            <person name="Edlund A."/>
        </authorList>
    </citation>
    <scope>NUCLEOTIDE SEQUENCE</scope>
    <source>
        <strain evidence="3">JCVI_32_bin.62</strain>
    </source>
</reference>
<dbReference type="Proteomes" id="UP000234767">
    <property type="component" value="Unassembled WGS sequence"/>
</dbReference>
<dbReference type="AlphaFoldDB" id="A0A2I1XBN0"/>
<evidence type="ECO:0000259" key="2">
    <source>
        <dbReference type="Pfam" id="PF13670"/>
    </source>
</evidence>
<feature type="chain" id="PRO_5042346898" evidence="1">
    <location>
        <begin position="20"/>
        <end position="94"/>
    </location>
</feature>
<dbReference type="EMBL" id="PKJO01000008">
    <property type="protein sequence ID" value="PLA40047.1"/>
    <property type="molecule type" value="Genomic_DNA"/>
</dbReference>
<dbReference type="Proteomes" id="UP000780345">
    <property type="component" value="Unassembled WGS sequence"/>
</dbReference>
<dbReference type="RefSeq" id="WP_070656752.1">
    <property type="nucleotide sequence ID" value="NZ_CAUOMS010000006.1"/>
</dbReference>
<reference evidence="4 5" key="1">
    <citation type="submission" date="2017-12" db="EMBL/GenBank/DDBJ databases">
        <title>Phylogenetic diversity of female urinary microbiome.</title>
        <authorList>
            <person name="Thomas-White K."/>
            <person name="Wolfe A.J."/>
        </authorList>
    </citation>
    <scope>NUCLEOTIDE SEQUENCE [LARGE SCALE GENOMIC DNA]</scope>
    <source>
        <strain evidence="4 5">UMB0321</strain>
    </source>
</reference>
<evidence type="ECO:0000313" key="3">
    <source>
        <dbReference type="EMBL" id="MBF1264641.1"/>
    </source>
</evidence>
<dbReference type="EMBL" id="JABZQQ010000014">
    <property type="protein sequence ID" value="MBF1264641.1"/>
    <property type="molecule type" value="Genomic_DNA"/>
</dbReference>
<sequence length="94" mass="10937">MKKILLTAIVALSAATAGASDYIEHQIYSDRNFEQNRAKAIRMLEQRGYRVHDIDADDYRGRPVLDVEAYKGGREYDIKLSYPDLRIIKERIDY</sequence>
<gene>
    <name evidence="4" type="ORF">CYK00_07575</name>
    <name evidence="3" type="ORF">HXM80_02950</name>
</gene>
<dbReference type="InterPro" id="IPR025711">
    <property type="entry name" value="PepSY"/>
</dbReference>
<feature type="domain" description="PepSY" evidence="2">
    <location>
        <begin position="4"/>
        <end position="90"/>
    </location>
</feature>
<accession>A0A2I1XBN0</accession>
<protein>
    <submittedName>
        <fullName evidence="4">PepSY domain-containing protein</fullName>
    </submittedName>
</protein>
<proteinExistence type="predicted"/>
<organism evidence="4 5">
    <name type="scientific">Neisseria sicca</name>
    <dbReference type="NCBI Taxonomy" id="490"/>
    <lineage>
        <taxon>Bacteria</taxon>
        <taxon>Pseudomonadati</taxon>
        <taxon>Pseudomonadota</taxon>
        <taxon>Betaproteobacteria</taxon>
        <taxon>Neisseriales</taxon>
        <taxon>Neisseriaceae</taxon>
        <taxon>Neisseria</taxon>
    </lineage>
</organism>
<evidence type="ECO:0000313" key="4">
    <source>
        <dbReference type="EMBL" id="PLA40047.1"/>
    </source>
</evidence>
<dbReference type="Pfam" id="PF13670">
    <property type="entry name" value="PepSY_2"/>
    <property type="match status" value="1"/>
</dbReference>